<sequence>MEQQWIVIYKTDNEFSAEVLKQGLIEAGIPAVVLNKKISAYNIGRLEVMVSPEDVDNANQYLLTNNIQ</sequence>
<reference evidence="2 3" key="1">
    <citation type="submission" date="2024-01" db="EMBL/GenBank/DDBJ databases">
        <title>Pedobacter sp. nov., isolated from oil-contaminated soil.</title>
        <authorList>
            <person name="Le N.T.T."/>
        </authorList>
    </citation>
    <scope>NUCLEOTIDE SEQUENCE [LARGE SCALE GENOMIC DNA]</scope>
    <source>
        <strain evidence="2 3">VNH31</strain>
    </source>
</reference>
<accession>A0ABU7GZP9</accession>
<dbReference type="SUPFAM" id="SSF54913">
    <property type="entry name" value="GlnB-like"/>
    <property type="match status" value="1"/>
</dbReference>
<evidence type="ECO:0000313" key="3">
    <source>
        <dbReference type="Proteomes" id="UP001337681"/>
    </source>
</evidence>
<proteinExistence type="predicted"/>
<dbReference type="Pfam" id="PF09413">
    <property type="entry name" value="DUF2007"/>
    <property type="match status" value="1"/>
</dbReference>
<protein>
    <submittedName>
        <fullName evidence="2">DUF2007 domain-containing protein</fullName>
    </submittedName>
</protein>
<comment type="caution">
    <text evidence="2">The sequence shown here is derived from an EMBL/GenBank/DDBJ whole genome shotgun (WGS) entry which is preliminary data.</text>
</comment>
<dbReference type="EMBL" id="JAZDQU010000001">
    <property type="protein sequence ID" value="MEE1884466.1"/>
    <property type="molecule type" value="Genomic_DNA"/>
</dbReference>
<evidence type="ECO:0000259" key="1">
    <source>
        <dbReference type="Pfam" id="PF09413"/>
    </source>
</evidence>
<dbReference type="RefSeq" id="WP_330145380.1">
    <property type="nucleotide sequence ID" value="NZ_JAZDQU010000001.1"/>
</dbReference>
<gene>
    <name evidence="2" type="ORF">VRU49_03430</name>
</gene>
<dbReference type="InterPro" id="IPR018551">
    <property type="entry name" value="DUF2007"/>
</dbReference>
<evidence type="ECO:0000313" key="2">
    <source>
        <dbReference type="EMBL" id="MEE1884466.1"/>
    </source>
</evidence>
<organism evidence="2 3">
    <name type="scientific">Pedobacter flavus</name>
    <dbReference type="NCBI Taxonomy" id="3113906"/>
    <lineage>
        <taxon>Bacteria</taxon>
        <taxon>Pseudomonadati</taxon>
        <taxon>Bacteroidota</taxon>
        <taxon>Sphingobacteriia</taxon>
        <taxon>Sphingobacteriales</taxon>
        <taxon>Sphingobacteriaceae</taxon>
        <taxon>Pedobacter</taxon>
    </lineage>
</organism>
<dbReference type="Proteomes" id="UP001337681">
    <property type="component" value="Unassembled WGS sequence"/>
</dbReference>
<dbReference type="InterPro" id="IPR011322">
    <property type="entry name" value="N-reg_PII-like_a/b"/>
</dbReference>
<dbReference type="Gene3D" id="3.30.70.790">
    <property type="entry name" value="UreE, C-terminal domain"/>
    <property type="match status" value="1"/>
</dbReference>
<name>A0ABU7GZP9_9SPHI</name>
<feature type="domain" description="DUF2007" evidence="1">
    <location>
        <begin position="5"/>
        <end position="60"/>
    </location>
</feature>
<keyword evidence="3" id="KW-1185">Reference proteome</keyword>